<comment type="caution">
    <text evidence="1">The sequence shown here is derived from an EMBL/GenBank/DDBJ whole genome shotgun (WGS) entry which is preliminary data.</text>
</comment>
<dbReference type="Proteomes" id="UP000309997">
    <property type="component" value="Unassembled WGS sequence"/>
</dbReference>
<accession>A0ACC4B7C0</accession>
<evidence type="ECO:0000313" key="1">
    <source>
        <dbReference type="EMBL" id="KAL3574246.1"/>
    </source>
</evidence>
<dbReference type="EMBL" id="RCHU02000013">
    <property type="protein sequence ID" value="KAL3574246.1"/>
    <property type="molecule type" value="Genomic_DNA"/>
</dbReference>
<reference evidence="1 2" key="1">
    <citation type="journal article" date="2024" name="Plant Biotechnol. J.">
        <title>Genome and CRISPR/Cas9 system of a widespread forest tree (Populus alba) in the world.</title>
        <authorList>
            <person name="Liu Y.J."/>
            <person name="Jiang P.F."/>
            <person name="Han X.M."/>
            <person name="Li X.Y."/>
            <person name="Wang H.M."/>
            <person name="Wang Y.J."/>
            <person name="Wang X.X."/>
            <person name="Zeng Q.Y."/>
        </authorList>
    </citation>
    <scope>NUCLEOTIDE SEQUENCE [LARGE SCALE GENOMIC DNA]</scope>
    <source>
        <strain evidence="2">cv. PAL-ZL1</strain>
    </source>
</reference>
<name>A0ACC4B7C0_POPAL</name>
<sequence>MLTAPSPVIPIHPKQWLRRKLSFLLFSLQFSCYAKNIKIMWLHSLSAALSILSLENVSLGSTIRAQMENAGNIAWKIARKTKEVSAN</sequence>
<keyword evidence="2" id="KW-1185">Reference proteome</keyword>
<gene>
    <name evidence="1" type="ORF">D5086_024859</name>
</gene>
<proteinExistence type="predicted"/>
<evidence type="ECO:0000313" key="2">
    <source>
        <dbReference type="Proteomes" id="UP000309997"/>
    </source>
</evidence>
<organism evidence="1 2">
    <name type="scientific">Populus alba</name>
    <name type="common">White poplar</name>
    <dbReference type="NCBI Taxonomy" id="43335"/>
    <lineage>
        <taxon>Eukaryota</taxon>
        <taxon>Viridiplantae</taxon>
        <taxon>Streptophyta</taxon>
        <taxon>Embryophyta</taxon>
        <taxon>Tracheophyta</taxon>
        <taxon>Spermatophyta</taxon>
        <taxon>Magnoliopsida</taxon>
        <taxon>eudicotyledons</taxon>
        <taxon>Gunneridae</taxon>
        <taxon>Pentapetalae</taxon>
        <taxon>rosids</taxon>
        <taxon>fabids</taxon>
        <taxon>Malpighiales</taxon>
        <taxon>Salicaceae</taxon>
        <taxon>Saliceae</taxon>
        <taxon>Populus</taxon>
    </lineage>
</organism>
<protein>
    <submittedName>
        <fullName evidence="1">Uncharacterized protein</fullName>
    </submittedName>
</protein>